<dbReference type="PIRSF" id="PIRSF005485">
    <property type="entry name" value="HrcA"/>
    <property type="match status" value="1"/>
</dbReference>
<feature type="domain" description="Heat-inducible transcription repressor HrcA C-terminal" evidence="7">
    <location>
        <begin position="103"/>
        <end position="321"/>
    </location>
</feature>
<dbReference type="InterPro" id="IPR029016">
    <property type="entry name" value="GAF-like_dom_sf"/>
</dbReference>
<dbReference type="Pfam" id="PF01628">
    <property type="entry name" value="HrcA"/>
    <property type="match status" value="1"/>
</dbReference>
<evidence type="ECO:0000259" key="8">
    <source>
        <dbReference type="Pfam" id="PF08220"/>
    </source>
</evidence>
<evidence type="ECO:0000256" key="5">
    <source>
        <dbReference type="ARBA" id="ARBA00055319"/>
    </source>
</evidence>
<dbReference type="InterPro" id="IPR001034">
    <property type="entry name" value="DeoR_HTH"/>
</dbReference>
<protein>
    <recommendedName>
        <fullName evidence="6">Heat-inducible transcription repressor HrcA</fullName>
    </recommendedName>
</protein>
<evidence type="ECO:0000256" key="2">
    <source>
        <dbReference type="ARBA" id="ARBA00023015"/>
    </source>
</evidence>
<evidence type="ECO:0000256" key="6">
    <source>
        <dbReference type="HAMAP-Rule" id="MF_00081"/>
    </source>
</evidence>
<dbReference type="Gene3D" id="3.30.390.60">
    <property type="entry name" value="Heat-inducible transcription repressor hrca homolog, domain 3"/>
    <property type="match status" value="1"/>
</dbReference>
<dbReference type="Gene3D" id="1.10.10.10">
    <property type="entry name" value="Winged helix-like DNA-binding domain superfamily/Winged helix DNA-binding domain"/>
    <property type="match status" value="1"/>
</dbReference>
<dbReference type="HAMAP" id="MF_00081">
    <property type="entry name" value="HrcA"/>
    <property type="match status" value="1"/>
</dbReference>
<keyword evidence="1 6" id="KW-0678">Repressor</keyword>
<evidence type="ECO:0000256" key="1">
    <source>
        <dbReference type="ARBA" id="ARBA00022491"/>
    </source>
</evidence>
<name>A0A3P5X8G9_9MICC</name>
<feature type="domain" description="HTH deoR-type" evidence="8">
    <location>
        <begin position="18"/>
        <end position="59"/>
    </location>
</feature>
<dbReference type="GO" id="GO:0003700">
    <property type="term" value="F:DNA-binding transcription factor activity"/>
    <property type="evidence" value="ECO:0007669"/>
    <property type="project" value="InterPro"/>
</dbReference>
<comment type="function">
    <text evidence="5 6">Negative regulator of class I heat shock genes (grpE-dnaK-dnaJ and groELS operons). Prevents heat-shock induction of these operons.</text>
</comment>
<dbReference type="InterPro" id="IPR036388">
    <property type="entry name" value="WH-like_DNA-bd_sf"/>
</dbReference>
<organism evidence="9 10">
    <name type="scientific">Arthrobacter ulcerisalmonis</name>
    <dbReference type="NCBI Taxonomy" id="2483813"/>
    <lineage>
        <taxon>Bacteria</taxon>
        <taxon>Bacillati</taxon>
        <taxon>Actinomycetota</taxon>
        <taxon>Actinomycetes</taxon>
        <taxon>Micrococcales</taxon>
        <taxon>Micrococcaceae</taxon>
        <taxon>Arthrobacter</taxon>
    </lineage>
</organism>
<evidence type="ECO:0000259" key="7">
    <source>
        <dbReference type="Pfam" id="PF01628"/>
    </source>
</evidence>
<dbReference type="NCBIfam" id="TIGR00331">
    <property type="entry name" value="hrcA"/>
    <property type="match status" value="1"/>
</dbReference>
<dbReference type="GO" id="GO:0045892">
    <property type="term" value="P:negative regulation of DNA-templated transcription"/>
    <property type="evidence" value="ECO:0007669"/>
    <property type="project" value="UniProtKB-UniRule"/>
</dbReference>
<gene>
    <name evidence="6 9" type="primary">hrcA</name>
    <name evidence="9" type="ORF">PSET11_02715</name>
</gene>
<keyword evidence="4 6" id="KW-0804">Transcription</keyword>
<dbReference type="InterPro" id="IPR021153">
    <property type="entry name" value="HrcA_C"/>
</dbReference>
<dbReference type="SUPFAM" id="SSF46785">
    <property type="entry name" value="Winged helix' DNA-binding domain"/>
    <property type="match status" value="1"/>
</dbReference>
<dbReference type="OrthoDB" id="9783139at2"/>
<dbReference type="RefSeq" id="WP_124092818.1">
    <property type="nucleotide sequence ID" value="NZ_CBCRYA010000001.1"/>
</dbReference>
<dbReference type="Gene3D" id="3.30.450.40">
    <property type="match status" value="1"/>
</dbReference>
<dbReference type="PANTHER" id="PTHR34824:SF1">
    <property type="entry name" value="HEAT-INDUCIBLE TRANSCRIPTION REPRESSOR HRCA"/>
    <property type="match status" value="1"/>
</dbReference>
<keyword evidence="10" id="KW-1185">Reference proteome</keyword>
<dbReference type="InterPro" id="IPR002571">
    <property type="entry name" value="HrcA"/>
</dbReference>
<sequence length="337" mass="36260">MSEPRKLEVLRAIVEDYVHSREPVGSKALVERHHLGVSSATIRNDMAALEEEGLIAAPHTSAGRIPTDKGYRLFVDQISAVKPLSAAERRAIQSLLEGSDDVDDVLDRTVRMLSQLTNQVAVVQYPHLSRALIRHIEFVLLAPRKVLVVLIANSGKVEQRVIDVGVDLADDALADLRTRFLGALAGMPLGQLNKTVPAVVAMVAPPLRQAAHALAQGLEVLGQSSREERMVMAGTANLARSTVDFPLSIGPVLEALEEQVVMLRLLSEMADDHRGVAVSIGRENPYDGLAEASVVATGYGPDSVAKIGVLGPTRMDYPTTMAAVRAVARYLSRILGP</sequence>
<dbReference type="Pfam" id="PF08220">
    <property type="entry name" value="HTH_DeoR"/>
    <property type="match status" value="1"/>
</dbReference>
<dbReference type="InterPro" id="IPR036390">
    <property type="entry name" value="WH_DNA-bd_sf"/>
</dbReference>
<dbReference type="EMBL" id="UXAU01000038">
    <property type="protein sequence ID" value="VDC30990.1"/>
    <property type="molecule type" value="Genomic_DNA"/>
</dbReference>
<dbReference type="PANTHER" id="PTHR34824">
    <property type="entry name" value="HEAT-INDUCIBLE TRANSCRIPTION REPRESSOR HRCA"/>
    <property type="match status" value="1"/>
</dbReference>
<dbReference type="FunFam" id="1.10.10.10:FF:000049">
    <property type="entry name" value="Heat-inducible transcription repressor HrcA"/>
    <property type="match status" value="1"/>
</dbReference>
<dbReference type="InterPro" id="IPR023120">
    <property type="entry name" value="WHTH_transcript_rep_HrcA_IDD"/>
</dbReference>
<dbReference type="SUPFAM" id="SSF55781">
    <property type="entry name" value="GAF domain-like"/>
    <property type="match status" value="1"/>
</dbReference>
<proteinExistence type="inferred from homology"/>
<evidence type="ECO:0000313" key="10">
    <source>
        <dbReference type="Proteomes" id="UP000280861"/>
    </source>
</evidence>
<keyword evidence="3 6" id="KW-0346">Stress response</keyword>
<evidence type="ECO:0000313" key="9">
    <source>
        <dbReference type="EMBL" id="VDC30990.1"/>
    </source>
</evidence>
<comment type="similarity">
    <text evidence="6">Belongs to the HrcA family.</text>
</comment>
<accession>A0A3P5X8G9</accession>
<dbReference type="Proteomes" id="UP000280861">
    <property type="component" value="Unassembled WGS sequence"/>
</dbReference>
<dbReference type="AlphaFoldDB" id="A0A3P5X8G9"/>
<keyword evidence="2 6" id="KW-0805">Transcription regulation</keyword>
<dbReference type="GO" id="GO:0003677">
    <property type="term" value="F:DNA binding"/>
    <property type="evidence" value="ECO:0007669"/>
    <property type="project" value="InterPro"/>
</dbReference>
<evidence type="ECO:0000256" key="3">
    <source>
        <dbReference type="ARBA" id="ARBA00023016"/>
    </source>
</evidence>
<reference evidence="9 10" key="1">
    <citation type="submission" date="2018-11" db="EMBL/GenBank/DDBJ databases">
        <authorList>
            <person name="Criscuolo A."/>
        </authorList>
    </citation>
    <scope>NUCLEOTIDE SEQUENCE [LARGE SCALE GENOMIC DNA]</scope>
    <source>
        <strain evidence="9">AT11b</strain>
    </source>
</reference>
<evidence type="ECO:0000256" key="4">
    <source>
        <dbReference type="ARBA" id="ARBA00023163"/>
    </source>
</evidence>